<keyword evidence="1" id="KW-0677">Repeat</keyword>
<reference evidence="6 7" key="1">
    <citation type="journal article" date="2015" name="BMC Genomics">
        <title>Gene expression during zombie ant biting behavior reflects the complexity underlying fungal parasitic behavioral manipulation.</title>
        <authorList>
            <person name="de Bekker C."/>
            <person name="Ohm R.A."/>
            <person name="Loreto R.G."/>
            <person name="Sebastian A."/>
            <person name="Albert I."/>
            <person name="Merrow M."/>
            <person name="Brachmann A."/>
            <person name="Hughes D.P."/>
        </authorList>
    </citation>
    <scope>NUCLEOTIDE SEQUENCE [LARGE SCALE GENOMIC DNA]</scope>
    <source>
        <strain evidence="6 7">SC16a</strain>
    </source>
</reference>
<evidence type="ECO:0000313" key="7">
    <source>
        <dbReference type="Proteomes" id="UP000037136"/>
    </source>
</evidence>
<dbReference type="InterPro" id="IPR000210">
    <property type="entry name" value="BTB/POZ_dom"/>
</dbReference>
<feature type="region of interest" description="Disordered" evidence="4">
    <location>
        <begin position="546"/>
        <end position="580"/>
    </location>
</feature>
<dbReference type="PROSITE" id="PS50297">
    <property type="entry name" value="ANK_REP_REGION"/>
    <property type="match status" value="1"/>
</dbReference>
<dbReference type="SUPFAM" id="SSF54695">
    <property type="entry name" value="POZ domain"/>
    <property type="match status" value="2"/>
</dbReference>
<dbReference type="Gene3D" id="1.25.40.20">
    <property type="entry name" value="Ankyrin repeat-containing domain"/>
    <property type="match status" value="1"/>
</dbReference>
<evidence type="ECO:0000256" key="1">
    <source>
        <dbReference type="ARBA" id="ARBA00022737"/>
    </source>
</evidence>
<reference evidence="6 7" key="2">
    <citation type="journal article" date="2017" name="Sci. Rep.">
        <title>Ant-infecting Ophiocordyceps genomes reveal a high diversity of potential behavioral manipulation genes and a possible major role for enterotoxins.</title>
        <authorList>
            <person name="de Bekker C."/>
            <person name="Ohm R.A."/>
            <person name="Evans H.C."/>
            <person name="Brachmann A."/>
            <person name="Hughes D.P."/>
        </authorList>
    </citation>
    <scope>NUCLEOTIDE SEQUENCE [LARGE SCALE GENOMIC DNA]</scope>
    <source>
        <strain evidence="6 7">SC16a</strain>
    </source>
</reference>
<dbReference type="PANTHER" id="PTHR46231">
    <property type="entry name" value="ANKYRIN REPEAT AND BTB/POZ DOMAIN-CONTAINING PROTEIN 1"/>
    <property type="match status" value="1"/>
</dbReference>
<dbReference type="SMART" id="SM00248">
    <property type="entry name" value="ANK"/>
    <property type="match status" value="2"/>
</dbReference>
<dbReference type="Pfam" id="PF00651">
    <property type="entry name" value="BTB"/>
    <property type="match status" value="2"/>
</dbReference>
<comment type="caution">
    <text evidence="6">The sequence shown here is derived from an EMBL/GenBank/DDBJ whole genome shotgun (WGS) entry which is preliminary data.</text>
</comment>
<dbReference type="CDD" id="cd18497">
    <property type="entry name" value="BACK_ABTB1_BPOZ"/>
    <property type="match status" value="1"/>
</dbReference>
<dbReference type="SMART" id="SM00225">
    <property type="entry name" value="BTB"/>
    <property type="match status" value="2"/>
</dbReference>
<evidence type="ECO:0000313" key="6">
    <source>
        <dbReference type="EMBL" id="PFH56229.1"/>
    </source>
</evidence>
<dbReference type="PROSITE" id="PS50097">
    <property type="entry name" value="BTB"/>
    <property type="match status" value="2"/>
</dbReference>
<feature type="domain" description="BTB" evidence="5">
    <location>
        <begin position="148"/>
        <end position="213"/>
    </location>
</feature>
<dbReference type="GO" id="GO:0000151">
    <property type="term" value="C:ubiquitin ligase complex"/>
    <property type="evidence" value="ECO:0007669"/>
    <property type="project" value="TreeGrafter"/>
</dbReference>
<gene>
    <name evidence="6" type="ORF">XA68_16859</name>
</gene>
<dbReference type="AlphaFoldDB" id="A0A2A9P469"/>
<dbReference type="CDD" id="cd18186">
    <property type="entry name" value="BTB_POZ_ZBTB_KLHL-like"/>
    <property type="match status" value="1"/>
</dbReference>
<sequence>MVLPKHELEGKLGEERLMIKSGLLRDENPLDQTLEFNDFLLACRRGDLRRCQELINQGVNINGKDKFDYTPLIIASLCGHYELVQLLLDSGALAERNTFQGERCIYNALNDRIRNLLLRYDFSKSADPYVYWSTHLTTLLSRDKPATSDLRLVSGPRSFRLHRFLLVARTPYFRSRLEAQPETTSWNLNPAVPSEAVHIALRYLYLDQLPADLVPPDRSNSVSEDDVAKGLIKISKQLGVERLWDAVVACSDRRLVRQRYRDEEERAVEEIGDFFRLRVLGGKMVVDTDRVSDVRLRLDNAAFADVLLRADEPSVNSDEDAASSPPLLNSQGIPLGPRPSKSVLFPCHKAMLIRSEYFAIMFSGDFIEAQESPHLRVITVDCTPAVLELVLTYLYTDSVCCPLEHALDLLYTADMLFLDSLKTKAAVAISTLGSSGGGGSGLVHRAHHHHQQQEEEEEEEPINIYDVIHAAWTLRVQRLEEFAARYLANRLEHYIDDDDFHQLIRESASRIRRREETDSIELLDDIRYYLSERFRLRFEDAGINGIMTSSADKNPSDDATVVPSPDDDDDDDDGGDGVEDEFTSDAIQYQALLNKIDDVLVSLDLDA</sequence>
<feature type="repeat" description="ANK" evidence="3">
    <location>
        <begin position="67"/>
        <end position="92"/>
    </location>
</feature>
<dbReference type="OrthoDB" id="684045at2759"/>
<keyword evidence="2 3" id="KW-0040">ANK repeat</keyword>
<feature type="compositionally biased region" description="Acidic residues" evidence="4">
    <location>
        <begin position="565"/>
        <end position="580"/>
    </location>
</feature>
<feature type="domain" description="BTB" evidence="5">
    <location>
        <begin position="345"/>
        <end position="403"/>
    </location>
</feature>
<organism evidence="6 7">
    <name type="scientific">Ophiocordyceps unilateralis</name>
    <name type="common">Zombie-ant fungus</name>
    <name type="synonym">Torrubia unilateralis</name>
    <dbReference type="NCBI Taxonomy" id="268505"/>
    <lineage>
        <taxon>Eukaryota</taxon>
        <taxon>Fungi</taxon>
        <taxon>Dikarya</taxon>
        <taxon>Ascomycota</taxon>
        <taxon>Pezizomycotina</taxon>
        <taxon>Sordariomycetes</taxon>
        <taxon>Hypocreomycetidae</taxon>
        <taxon>Hypocreales</taxon>
        <taxon>Ophiocordycipitaceae</taxon>
        <taxon>Ophiocordyceps</taxon>
    </lineage>
</organism>
<dbReference type="InterPro" id="IPR011333">
    <property type="entry name" value="SKP1/BTB/POZ_sf"/>
</dbReference>
<dbReference type="FunFam" id="1.25.40.20:FF:000248">
    <property type="entry name" value="Ankyrin repeat and BTB/POZ domain protein"/>
    <property type="match status" value="1"/>
</dbReference>
<dbReference type="InterPro" id="IPR036770">
    <property type="entry name" value="Ankyrin_rpt-contain_sf"/>
</dbReference>
<dbReference type="Proteomes" id="UP000037136">
    <property type="component" value="Unassembled WGS sequence"/>
</dbReference>
<accession>A0A2A9P469</accession>
<evidence type="ECO:0000259" key="5">
    <source>
        <dbReference type="PROSITE" id="PS50097"/>
    </source>
</evidence>
<evidence type="ECO:0000256" key="4">
    <source>
        <dbReference type="SAM" id="MobiDB-lite"/>
    </source>
</evidence>
<dbReference type="STRING" id="268505.A0A2A9P469"/>
<name>A0A2A9P469_OPHUN</name>
<dbReference type="SUPFAM" id="SSF48403">
    <property type="entry name" value="Ankyrin repeat"/>
    <property type="match status" value="1"/>
</dbReference>
<dbReference type="PROSITE" id="PS50088">
    <property type="entry name" value="ANK_REPEAT"/>
    <property type="match status" value="1"/>
</dbReference>
<dbReference type="EMBL" id="LAZP02000629">
    <property type="protein sequence ID" value="PFH56229.1"/>
    <property type="molecule type" value="Genomic_DNA"/>
</dbReference>
<dbReference type="InterPro" id="IPR002110">
    <property type="entry name" value="Ankyrin_rpt"/>
</dbReference>
<keyword evidence="7" id="KW-1185">Reference proteome</keyword>
<dbReference type="GO" id="GO:0005737">
    <property type="term" value="C:cytoplasm"/>
    <property type="evidence" value="ECO:0007669"/>
    <property type="project" value="TreeGrafter"/>
</dbReference>
<dbReference type="PANTHER" id="PTHR46231:SF1">
    <property type="entry name" value="ANKYRIN REPEAT AND BTB_POZ DOMAIN-CONTAINING PROTEIN 1"/>
    <property type="match status" value="1"/>
</dbReference>
<dbReference type="Pfam" id="PF12796">
    <property type="entry name" value="Ank_2"/>
    <property type="match status" value="1"/>
</dbReference>
<feature type="region of interest" description="Disordered" evidence="4">
    <location>
        <begin position="315"/>
        <end position="334"/>
    </location>
</feature>
<protein>
    <recommendedName>
        <fullName evidence="5">BTB domain-containing protein</fullName>
    </recommendedName>
</protein>
<dbReference type="InterPro" id="IPR044515">
    <property type="entry name" value="ABTB1"/>
</dbReference>
<dbReference type="Gene3D" id="3.30.710.10">
    <property type="entry name" value="Potassium Channel Kv1.1, Chain A"/>
    <property type="match status" value="2"/>
</dbReference>
<evidence type="ECO:0000256" key="2">
    <source>
        <dbReference type="ARBA" id="ARBA00023043"/>
    </source>
</evidence>
<evidence type="ECO:0000256" key="3">
    <source>
        <dbReference type="PROSITE-ProRule" id="PRU00023"/>
    </source>
</evidence>
<proteinExistence type="predicted"/>